<organism evidence="2">
    <name type="scientific">freshwater metagenome</name>
    <dbReference type="NCBI Taxonomy" id="449393"/>
    <lineage>
        <taxon>unclassified sequences</taxon>
        <taxon>metagenomes</taxon>
        <taxon>ecological metagenomes</taxon>
    </lineage>
</organism>
<reference evidence="2" key="1">
    <citation type="submission" date="2020-05" db="EMBL/GenBank/DDBJ databases">
        <authorList>
            <person name="Chiriac C."/>
            <person name="Salcher M."/>
            <person name="Ghai R."/>
            <person name="Kavagutti S V."/>
        </authorList>
    </citation>
    <scope>NUCLEOTIDE SEQUENCE</scope>
</reference>
<evidence type="ECO:0000313" key="2">
    <source>
        <dbReference type="EMBL" id="CAB4873612.1"/>
    </source>
</evidence>
<accession>A0A6J7DRQ1</accession>
<sequence>MDDSNKRRREAMRPVEEAGGGEAGGFELAEEALVEQAENWEAGRSPARDAFPPEEDSGAVYGEADHEHSSEVERQD</sequence>
<dbReference type="AlphaFoldDB" id="A0A6J7DRQ1"/>
<gene>
    <name evidence="2" type="ORF">UFOPK3423_00877</name>
</gene>
<name>A0A6J7DRQ1_9ZZZZ</name>
<proteinExistence type="predicted"/>
<feature type="region of interest" description="Disordered" evidence="1">
    <location>
        <begin position="1"/>
        <end position="76"/>
    </location>
</feature>
<protein>
    <submittedName>
        <fullName evidence="2">Unannotated protein</fullName>
    </submittedName>
</protein>
<dbReference type="EMBL" id="CAFBLQ010000084">
    <property type="protein sequence ID" value="CAB4873612.1"/>
    <property type="molecule type" value="Genomic_DNA"/>
</dbReference>
<feature type="compositionally biased region" description="Basic residues" evidence="1">
    <location>
        <begin position="1"/>
        <end position="10"/>
    </location>
</feature>
<evidence type="ECO:0000256" key="1">
    <source>
        <dbReference type="SAM" id="MobiDB-lite"/>
    </source>
</evidence>
<feature type="compositionally biased region" description="Basic and acidic residues" evidence="1">
    <location>
        <begin position="63"/>
        <end position="76"/>
    </location>
</feature>